<proteinExistence type="predicted"/>
<evidence type="ECO:0000313" key="1">
    <source>
        <dbReference type="EMBL" id="QHT38408.1"/>
    </source>
</evidence>
<accession>A0A6C0F9Q3</accession>
<sequence length="84" mass="9911">MTFDDMLLDQPPLVRSIAEHKWEAGVEYLMNNRTVEEHVVSETCYGNCCNWKFVVKITTCGDIVYETFKKDKEKDWMVACSHRF</sequence>
<name>A0A6C0F9Q3_9ZZZZ</name>
<dbReference type="EMBL" id="MN738829">
    <property type="protein sequence ID" value="QHT38408.1"/>
    <property type="molecule type" value="Genomic_DNA"/>
</dbReference>
<protein>
    <submittedName>
        <fullName evidence="1">Uncharacterized protein</fullName>
    </submittedName>
</protein>
<dbReference type="AlphaFoldDB" id="A0A6C0F9Q3"/>
<organism evidence="1">
    <name type="scientific">viral metagenome</name>
    <dbReference type="NCBI Taxonomy" id="1070528"/>
    <lineage>
        <taxon>unclassified sequences</taxon>
        <taxon>metagenomes</taxon>
        <taxon>organismal metagenomes</taxon>
    </lineage>
</organism>
<reference evidence="1" key="1">
    <citation type="journal article" date="2020" name="Nature">
        <title>Giant virus diversity and host interactions through global metagenomics.</title>
        <authorList>
            <person name="Schulz F."/>
            <person name="Roux S."/>
            <person name="Paez-Espino D."/>
            <person name="Jungbluth S."/>
            <person name="Walsh D.A."/>
            <person name="Denef V.J."/>
            <person name="McMahon K.D."/>
            <person name="Konstantinidis K.T."/>
            <person name="Eloe-Fadrosh E.A."/>
            <person name="Kyrpides N.C."/>
            <person name="Woyke T."/>
        </authorList>
    </citation>
    <scope>NUCLEOTIDE SEQUENCE</scope>
    <source>
        <strain evidence="1">GVMAG-S-ERX556101-89</strain>
    </source>
</reference>